<evidence type="ECO:0000313" key="1">
    <source>
        <dbReference type="EMBL" id="HIU54140.1"/>
    </source>
</evidence>
<reference evidence="1" key="1">
    <citation type="submission" date="2020-10" db="EMBL/GenBank/DDBJ databases">
        <authorList>
            <person name="Gilroy R."/>
        </authorList>
    </citation>
    <scope>NUCLEOTIDE SEQUENCE</scope>
    <source>
        <strain evidence="1">ChiW3-316</strain>
    </source>
</reference>
<gene>
    <name evidence="1" type="ORF">IAD20_08695</name>
</gene>
<reference evidence="1" key="2">
    <citation type="journal article" date="2021" name="PeerJ">
        <title>Extensive microbial diversity within the chicken gut microbiome revealed by metagenomics and culture.</title>
        <authorList>
            <person name="Gilroy R."/>
            <person name="Ravi A."/>
            <person name="Getino M."/>
            <person name="Pursley I."/>
            <person name="Horton D.L."/>
            <person name="Alikhan N.F."/>
            <person name="Baker D."/>
            <person name="Gharbi K."/>
            <person name="Hall N."/>
            <person name="Watson M."/>
            <person name="Adriaenssens E.M."/>
            <person name="Foster-Nyarko E."/>
            <person name="Jarju S."/>
            <person name="Secka A."/>
            <person name="Antonio M."/>
            <person name="Oren A."/>
            <person name="Chaudhuri R.R."/>
            <person name="La Ragione R."/>
            <person name="Hildebrand F."/>
            <person name="Pallen M.J."/>
        </authorList>
    </citation>
    <scope>NUCLEOTIDE SEQUENCE</scope>
    <source>
        <strain evidence="1">ChiW3-316</strain>
    </source>
</reference>
<dbReference type="Proteomes" id="UP000824107">
    <property type="component" value="Unassembled WGS sequence"/>
</dbReference>
<accession>A0A9D1SBL7</accession>
<dbReference type="AlphaFoldDB" id="A0A9D1SBL7"/>
<organism evidence="1 2">
    <name type="scientific">Candidatus Scatocola faecipullorum</name>
    <dbReference type="NCBI Taxonomy" id="2840917"/>
    <lineage>
        <taxon>Bacteria</taxon>
        <taxon>Pseudomonadati</taxon>
        <taxon>Pseudomonadota</taxon>
        <taxon>Alphaproteobacteria</taxon>
        <taxon>Rhodospirillales</taxon>
        <taxon>Rhodospirillaceae</taxon>
        <taxon>Rhodospirillaceae incertae sedis</taxon>
        <taxon>Candidatus Scatocola</taxon>
    </lineage>
</organism>
<evidence type="ECO:0000313" key="2">
    <source>
        <dbReference type="Proteomes" id="UP000824107"/>
    </source>
</evidence>
<proteinExistence type="predicted"/>
<comment type="caution">
    <text evidence="1">The sequence shown here is derived from an EMBL/GenBank/DDBJ whole genome shotgun (WGS) entry which is preliminary data.</text>
</comment>
<name>A0A9D1SBL7_9PROT</name>
<dbReference type="EMBL" id="DVNC01000060">
    <property type="protein sequence ID" value="HIU54140.1"/>
    <property type="molecule type" value="Genomic_DNA"/>
</dbReference>
<sequence>MRKQANTKKDRATARDIILISKIYQSFEALEETLGKLKLEEPLFITHVAKKSFAEIIFKNIDEAEQKKLQEECRKKLN</sequence>
<protein>
    <submittedName>
        <fullName evidence="1">Uncharacterized protein</fullName>
    </submittedName>
</protein>